<feature type="chain" id="PRO_5045630018" description="Lipoprotein" evidence="1">
    <location>
        <begin position="32"/>
        <end position="356"/>
    </location>
</feature>
<gene>
    <name evidence="2" type="ORF">LMG28140_01344</name>
</gene>
<organism evidence="2 3">
    <name type="scientific">Paraburkholderia metrosideri</name>
    <dbReference type="NCBI Taxonomy" id="580937"/>
    <lineage>
        <taxon>Bacteria</taxon>
        <taxon>Pseudomonadati</taxon>
        <taxon>Pseudomonadota</taxon>
        <taxon>Betaproteobacteria</taxon>
        <taxon>Burkholderiales</taxon>
        <taxon>Burkholderiaceae</taxon>
        <taxon>Paraburkholderia</taxon>
    </lineage>
</organism>
<evidence type="ECO:0000313" key="3">
    <source>
        <dbReference type="Proteomes" id="UP000598032"/>
    </source>
</evidence>
<dbReference type="Proteomes" id="UP000598032">
    <property type="component" value="Unassembled WGS sequence"/>
</dbReference>
<evidence type="ECO:0000256" key="1">
    <source>
        <dbReference type="SAM" id="SignalP"/>
    </source>
</evidence>
<keyword evidence="1" id="KW-0732">Signal</keyword>
<evidence type="ECO:0000313" key="2">
    <source>
        <dbReference type="EMBL" id="CAD6522118.1"/>
    </source>
</evidence>
<sequence>MKEAKIKLQAIHTRVALAVTFMGALSLTACGGGGSSNAPATTPTNLSAVQQNYENFSLASNGGAHYLRGSLVITTSSTGALSVSPNSSFFTQDSSVPQSPAIGGPQKLTSGSSTVASGFAVPTLTPDRYLVNGAVVTEAIPAQIQVSYTGDNVQETQYATDGKTVIETLLGTSYTNVPLSGAISASPTELFDDSAVGLITNTINGASLYSKSANWQAGAAYTKVTRQTVGDTVFVGDCVAPATTGNNITPCSTTISTLEAFFPFTSTNDGKTYNLSDGQIVTLAGGIRAWVANTLMNTATPEYRVLYQNNGEIFEGALMKDGTTIALFPSGSTTAQNFYIFLNKAAVQSISSALTF</sequence>
<proteinExistence type="predicted"/>
<evidence type="ECO:0008006" key="4">
    <source>
        <dbReference type="Google" id="ProtNLM"/>
    </source>
</evidence>
<dbReference type="PROSITE" id="PS51257">
    <property type="entry name" value="PROKAR_LIPOPROTEIN"/>
    <property type="match status" value="1"/>
</dbReference>
<protein>
    <recommendedName>
        <fullName evidence="4">Lipoprotein</fullName>
    </recommendedName>
</protein>
<reference evidence="2 3" key="1">
    <citation type="submission" date="2020-10" db="EMBL/GenBank/DDBJ databases">
        <authorList>
            <person name="Peeters C."/>
        </authorList>
    </citation>
    <scope>NUCLEOTIDE SEQUENCE [LARGE SCALE GENOMIC DNA]</scope>
    <source>
        <strain evidence="2 3">LMG 28140</strain>
    </source>
</reference>
<dbReference type="EMBL" id="CAJHCP010000003">
    <property type="protein sequence ID" value="CAD6522118.1"/>
    <property type="molecule type" value="Genomic_DNA"/>
</dbReference>
<accession>A0ABN7HJ21</accession>
<name>A0ABN7HJ21_9BURK</name>
<feature type="signal peptide" evidence="1">
    <location>
        <begin position="1"/>
        <end position="31"/>
    </location>
</feature>
<comment type="caution">
    <text evidence="2">The sequence shown here is derived from an EMBL/GenBank/DDBJ whole genome shotgun (WGS) entry which is preliminary data.</text>
</comment>
<keyword evidence="3" id="KW-1185">Reference proteome</keyword>